<dbReference type="InterPro" id="IPR040079">
    <property type="entry name" value="Glutathione_S-Trfase"/>
</dbReference>
<dbReference type="InterPro" id="IPR036249">
    <property type="entry name" value="Thioredoxin-like_sf"/>
</dbReference>
<evidence type="ECO:0000256" key="1">
    <source>
        <dbReference type="SAM" id="MobiDB-lite"/>
    </source>
</evidence>
<dbReference type="InterPro" id="IPR036282">
    <property type="entry name" value="Glutathione-S-Trfase_C_sf"/>
</dbReference>
<gene>
    <name evidence="4" type="ORF">B1806_04445</name>
</gene>
<protein>
    <recommendedName>
        <fullName evidence="6">Glutathione S-transferase</fullName>
    </recommendedName>
</protein>
<dbReference type="RefSeq" id="WP_081130315.1">
    <property type="nucleotide sequence ID" value="NZ_LDOS01000005.1"/>
</dbReference>
<dbReference type="SUPFAM" id="SSF47616">
    <property type="entry name" value="GST C-terminal domain-like"/>
    <property type="match status" value="1"/>
</dbReference>
<dbReference type="PROSITE" id="PS50405">
    <property type="entry name" value="GST_CTER"/>
    <property type="match status" value="1"/>
</dbReference>
<organism evidence="4 5">
    <name type="scientific">Metallibacterium scheffleri</name>
    <dbReference type="NCBI Taxonomy" id="993689"/>
    <lineage>
        <taxon>Bacteria</taxon>
        <taxon>Pseudomonadati</taxon>
        <taxon>Pseudomonadota</taxon>
        <taxon>Gammaproteobacteria</taxon>
        <taxon>Lysobacterales</taxon>
        <taxon>Rhodanobacteraceae</taxon>
        <taxon>Metallibacterium</taxon>
    </lineage>
</organism>
<sequence length="230" mass="25403">MIELYAASTPNGRKATIMLEETGLPYRLHTLDLSAGDQHTPAFRQLNPNGKIPVIVDTDTGQTIAESGAILIHLAEKAGALLPADPASRMAVLQWLLFQVGSVGPMAGQYNHFRRHEPRDEYAFGRYRDEVLRLLGVMNDALKDRDFMGGDYSIADIALVPWLRALQRWDLSLTDYPNVSAWYQRLMARPAVSRGFAMLDTPVRSKDARAEPDTDEGILLAHNGSTAGSV</sequence>
<dbReference type="SFLD" id="SFLDS00019">
    <property type="entry name" value="Glutathione_Transferase_(cytos"/>
    <property type="match status" value="1"/>
</dbReference>
<dbReference type="Pfam" id="PF00043">
    <property type="entry name" value="GST_C"/>
    <property type="match status" value="1"/>
</dbReference>
<proteinExistence type="predicted"/>
<dbReference type="PANTHER" id="PTHR44051">
    <property type="entry name" value="GLUTATHIONE S-TRANSFERASE-RELATED"/>
    <property type="match status" value="1"/>
</dbReference>
<dbReference type="InterPro" id="IPR010987">
    <property type="entry name" value="Glutathione-S-Trfase_C-like"/>
</dbReference>
<dbReference type="Gene3D" id="3.40.30.10">
    <property type="entry name" value="Glutaredoxin"/>
    <property type="match status" value="1"/>
</dbReference>
<dbReference type="AlphaFoldDB" id="A0A4V3UTN9"/>
<dbReference type="CDD" id="cd03048">
    <property type="entry name" value="GST_N_Ure2p_like"/>
    <property type="match status" value="1"/>
</dbReference>
<dbReference type="OrthoDB" id="9803562at2"/>
<evidence type="ECO:0000259" key="2">
    <source>
        <dbReference type="PROSITE" id="PS50404"/>
    </source>
</evidence>
<dbReference type="PANTHER" id="PTHR44051:SF8">
    <property type="entry name" value="GLUTATHIONE S-TRANSFERASE GSTA"/>
    <property type="match status" value="1"/>
</dbReference>
<comment type="caution">
    <text evidence="4">The sequence shown here is derived from an EMBL/GenBank/DDBJ whole genome shotgun (WGS) entry which is preliminary data.</text>
</comment>
<evidence type="ECO:0000313" key="5">
    <source>
        <dbReference type="Proteomes" id="UP000307749"/>
    </source>
</evidence>
<evidence type="ECO:0008006" key="6">
    <source>
        <dbReference type="Google" id="ProtNLM"/>
    </source>
</evidence>
<reference evidence="4 5" key="1">
    <citation type="submission" date="2017-02" db="EMBL/GenBank/DDBJ databases">
        <title>Whole genome sequencing of Metallibacterium scheffleri DSM 24874 (T).</title>
        <authorList>
            <person name="Kumar S."/>
            <person name="Patil P."/>
            <person name="Patil P.B."/>
        </authorList>
    </citation>
    <scope>NUCLEOTIDE SEQUENCE [LARGE SCALE GENOMIC DNA]</scope>
    <source>
        <strain evidence="4 5">DSM 24874</strain>
    </source>
</reference>
<dbReference type="SFLD" id="SFLDG01151">
    <property type="entry name" value="Main.2:_Nu-like"/>
    <property type="match status" value="1"/>
</dbReference>
<name>A0A4V3UTN9_9GAMM</name>
<dbReference type="PROSITE" id="PS50404">
    <property type="entry name" value="GST_NTER"/>
    <property type="match status" value="1"/>
</dbReference>
<keyword evidence="5" id="KW-1185">Reference proteome</keyword>
<dbReference type="STRING" id="993689.GCA_002077135_00279"/>
<evidence type="ECO:0000259" key="3">
    <source>
        <dbReference type="PROSITE" id="PS50405"/>
    </source>
</evidence>
<dbReference type="InterPro" id="IPR004046">
    <property type="entry name" value="GST_C"/>
</dbReference>
<dbReference type="Gene3D" id="1.20.1050.10">
    <property type="match status" value="1"/>
</dbReference>
<evidence type="ECO:0000313" key="4">
    <source>
        <dbReference type="EMBL" id="THD11371.1"/>
    </source>
</evidence>
<dbReference type="InterPro" id="IPR004045">
    <property type="entry name" value="Glutathione_S-Trfase_N"/>
</dbReference>
<dbReference type="Proteomes" id="UP000307749">
    <property type="component" value="Unassembled WGS sequence"/>
</dbReference>
<dbReference type="SFLD" id="SFLDG01150">
    <property type="entry name" value="Main.1:_Beta-like"/>
    <property type="match status" value="1"/>
</dbReference>
<dbReference type="Pfam" id="PF13409">
    <property type="entry name" value="GST_N_2"/>
    <property type="match status" value="1"/>
</dbReference>
<feature type="domain" description="GST C-terminal" evidence="3">
    <location>
        <begin position="85"/>
        <end position="216"/>
    </location>
</feature>
<dbReference type="EMBL" id="MWQO01000014">
    <property type="protein sequence ID" value="THD11371.1"/>
    <property type="molecule type" value="Genomic_DNA"/>
</dbReference>
<dbReference type="SFLD" id="SFLDG00358">
    <property type="entry name" value="Main_(cytGST)"/>
    <property type="match status" value="1"/>
</dbReference>
<dbReference type="SUPFAM" id="SSF52833">
    <property type="entry name" value="Thioredoxin-like"/>
    <property type="match status" value="1"/>
</dbReference>
<feature type="region of interest" description="Disordered" evidence="1">
    <location>
        <begin position="205"/>
        <end position="230"/>
    </location>
</feature>
<accession>A0A4V3UTN9</accession>
<feature type="domain" description="GST N-terminal" evidence="2">
    <location>
        <begin position="1"/>
        <end position="82"/>
    </location>
</feature>